<comment type="similarity">
    <text evidence="2 7">Belongs to the PstS family.</text>
</comment>
<dbReference type="PANTHER" id="PTHR42996">
    <property type="entry name" value="PHOSPHATE-BINDING PROTEIN PSTS"/>
    <property type="match status" value="1"/>
</dbReference>
<dbReference type="Gene3D" id="3.40.190.10">
    <property type="entry name" value="Periplasmic binding protein-like II"/>
    <property type="match status" value="2"/>
</dbReference>
<protein>
    <recommendedName>
        <fullName evidence="4 7">Phosphate-binding protein PstS</fullName>
    </recommendedName>
</protein>
<dbReference type="GO" id="GO:0043190">
    <property type="term" value="C:ATP-binding cassette (ABC) transporter complex"/>
    <property type="evidence" value="ECO:0007669"/>
    <property type="project" value="InterPro"/>
</dbReference>
<dbReference type="PIRSF" id="PIRSF002756">
    <property type="entry name" value="PstS"/>
    <property type="match status" value="1"/>
</dbReference>
<dbReference type="GO" id="GO:0042301">
    <property type="term" value="F:phosphate ion binding"/>
    <property type="evidence" value="ECO:0007669"/>
    <property type="project" value="InterPro"/>
</dbReference>
<dbReference type="AlphaFoldDB" id="A0A1M7ZKB0"/>
<feature type="domain" description="PBP" evidence="9">
    <location>
        <begin position="31"/>
        <end position="312"/>
    </location>
</feature>
<dbReference type="SUPFAM" id="SSF53850">
    <property type="entry name" value="Periplasmic binding protein-like II"/>
    <property type="match status" value="1"/>
</dbReference>
<dbReference type="InterPro" id="IPR050962">
    <property type="entry name" value="Phosphate-bind_PstS"/>
</dbReference>
<dbReference type="NCBIfam" id="NF008171">
    <property type="entry name" value="PRK10918.1"/>
    <property type="match status" value="1"/>
</dbReference>
<evidence type="ECO:0000313" key="10">
    <source>
        <dbReference type="EMBL" id="SHO65318.1"/>
    </source>
</evidence>
<dbReference type="Proteomes" id="UP000186406">
    <property type="component" value="Unassembled WGS sequence"/>
</dbReference>
<evidence type="ECO:0000259" key="9">
    <source>
        <dbReference type="Pfam" id="PF12849"/>
    </source>
</evidence>
<dbReference type="PANTHER" id="PTHR42996:SF1">
    <property type="entry name" value="PHOSPHATE-BINDING PROTEIN PSTS"/>
    <property type="match status" value="1"/>
</dbReference>
<feature type="chain" id="PRO_5011980430" description="Phosphate-binding protein PstS" evidence="8">
    <location>
        <begin position="31"/>
        <end position="352"/>
    </location>
</feature>
<dbReference type="Pfam" id="PF12849">
    <property type="entry name" value="PBP_like_2"/>
    <property type="match status" value="1"/>
</dbReference>
<dbReference type="STRING" id="1123029.SAMN02745172_02070"/>
<gene>
    <name evidence="10" type="ORF">SAMN02745172_02070</name>
</gene>
<dbReference type="EMBL" id="FRXO01000003">
    <property type="protein sequence ID" value="SHO65318.1"/>
    <property type="molecule type" value="Genomic_DNA"/>
</dbReference>
<dbReference type="RefSeq" id="WP_084564390.1">
    <property type="nucleotide sequence ID" value="NZ_FRXO01000003.1"/>
</dbReference>
<dbReference type="CDD" id="cd13565">
    <property type="entry name" value="PBP2_PstS"/>
    <property type="match status" value="1"/>
</dbReference>
<comment type="subunit">
    <text evidence="3 7">The complex is composed of two ATP-binding proteins (PstB), two transmembrane proteins (PstC and PstA) and a solute-binding protein (PstS).</text>
</comment>
<proteinExistence type="inferred from homology"/>
<evidence type="ECO:0000256" key="3">
    <source>
        <dbReference type="ARBA" id="ARBA00011529"/>
    </source>
</evidence>
<dbReference type="InterPro" id="IPR024370">
    <property type="entry name" value="PBP_domain"/>
</dbReference>
<evidence type="ECO:0000256" key="5">
    <source>
        <dbReference type="ARBA" id="ARBA00022448"/>
    </source>
</evidence>
<evidence type="ECO:0000256" key="4">
    <source>
        <dbReference type="ARBA" id="ARBA00021889"/>
    </source>
</evidence>
<evidence type="ECO:0000256" key="7">
    <source>
        <dbReference type="PIRNR" id="PIRNR002756"/>
    </source>
</evidence>
<evidence type="ECO:0000313" key="11">
    <source>
        <dbReference type="Proteomes" id="UP000186406"/>
    </source>
</evidence>
<feature type="signal peptide" evidence="8">
    <location>
        <begin position="1"/>
        <end position="30"/>
    </location>
</feature>
<accession>A0A1M7ZKB0</accession>
<dbReference type="GO" id="GO:0035435">
    <property type="term" value="P:phosphate ion transmembrane transport"/>
    <property type="evidence" value="ECO:0007669"/>
    <property type="project" value="InterPro"/>
</dbReference>
<evidence type="ECO:0000256" key="2">
    <source>
        <dbReference type="ARBA" id="ARBA00008725"/>
    </source>
</evidence>
<sequence length="352" mass="36803">MTFFTRTRLGGMIAGTVMAAALAVYGVADAADISGAGATFPYPIYAKWAEAYKNATGNGLNYQSIGSGGGIKQIKAGTVTFGASDMPLKPEDLQEAGLVQFPTVIGGVVPIVNLPGIKPGELVLDGKTLADIFQGNISAWNDPAIAKLNPNVTLPSTAIAIVHRSDGSGTTFVFSSYLSQVSDSWKSGVGANTSLQWPVGIGAKGNEGVAANVTQTAGSIGYVEYAYAKQNNITYASLINAAGKTVEPTAKAFQDAAANVDWNSVKDFYVILTNEPGDTTWPISAATFILVHKNPKDPAAVAEALKFFSWAYKDGDTMAADLAYVPLPDSLVSLVEASWSQIQADGKPVYTK</sequence>
<keyword evidence="11" id="KW-1185">Reference proteome</keyword>
<evidence type="ECO:0000256" key="6">
    <source>
        <dbReference type="ARBA" id="ARBA00022592"/>
    </source>
</evidence>
<comment type="function">
    <text evidence="1 7">Part of the ABC transporter complex PstSACB involved in phosphate import.</text>
</comment>
<keyword evidence="8" id="KW-0732">Signal</keyword>
<keyword evidence="6 7" id="KW-0592">Phosphate transport</keyword>
<organism evidence="10 11">
    <name type="scientific">Pseudoxanthobacter soli DSM 19599</name>
    <dbReference type="NCBI Taxonomy" id="1123029"/>
    <lineage>
        <taxon>Bacteria</taxon>
        <taxon>Pseudomonadati</taxon>
        <taxon>Pseudomonadota</taxon>
        <taxon>Alphaproteobacteria</taxon>
        <taxon>Hyphomicrobiales</taxon>
        <taxon>Segnochrobactraceae</taxon>
        <taxon>Pseudoxanthobacter</taxon>
    </lineage>
</organism>
<evidence type="ECO:0000256" key="1">
    <source>
        <dbReference type="ARBA" id="ARBA00002841"/>
    </source>
</evidence>
<reference evidence="10 11" key="1">
    <citation type="submission" date="2016-12" db="EMBL/GenBank/DDBJ databases">
        <authorList>
            <person name="Song W.-J."/>
            <person name="Kurnit D.M."/>
        </authorList>
    </citation>
    <scope>NUCLEOTIDE SEQUENCE [LARGE SCALE GENOMIC DNA]</scope>
    <source>
        <strain evidence="10 11">DSM 19599</strain>
    </source>
</reference>
<keyword evidence="5 7" id="KW-0813">Transport</keyword>
<name>A0A1M7ZKB0_9HYPH</name>
<dbReference type="InterPro" id="IPR005673">
    <property type="entry name" value="ABC_phos-bd_PstS"/>
</dbReference>
<dbReference type="NCBIfam" id="TIGR00975">
    <property type="entry name" value="3a0107s03"/>
    <property type="match status" value="1"/>
</dbReference>
<evidence type="ECO:0000256" key="8">
    <source>
        <dbReference type="SAM" id="SignalP"/>
    </source>
</evidence>